<sequence>MNLSNLFFTIIFLFLLQACATSAPKSDKLCPKIYIHSKDEFELSETEQRLICGDSEIDAYKVIPSYQASYLLTGFLQSRGYSRPRFEYEGDLLHVYPESKSYLKHVIVVSDSIADNKMVAAEIMRKYGEEVITPKLLDAIEAESITLLRNNTYPCVKLTSTVDASVETVTITLTGLESFTFGNIEKEEIAGVYSEALERFYPFIAADFFSERKLTLAEKRFLRAGVVQGTYFQEKCDLKKKTFSLNQQFIPGTSKTVRLGIGATTEVGPMFRARWSNQRSGNMASLSEANLQLSFRNQYFSLTSDRYLWRDAPRRSLLTTLEVERDDQATYLETTTQLKPHLKWTRDGTSRLWTWSAGPTLIFGSYITNANNSDTKRVRTGALEGMLQTQSHTYEIFDLHPEDGDFMQFNFDFRHPSMGFQDPLLKLDLSYLKLLRLGNLGKGSAIGGIRLNTSTTWVPENVLLSSLQPSVKYYGGGSDDVRGFKLSTLPDNNGLGALTKLSFKFEFRKTYVFIPTIESFTFIDTTFFGARPWEVENRLWYSPGTGLRWLSPIGIVQGYVARALSTEEIRDNGNYYYLGLGGVF</sequence>
<feature type="chain" id="PRO_5045962026" evidence="3">
    <location>
        <begin position="21"/>
        <end position="584"/>
    </location>
</feature>
<dbReference type="Pfam" id="PF01103">
    <property type="entry name" value="Omp85"/>
    <property type="match status" value="1"/>
</dbReference>
<keyword evidence="3" id="KW-0732">Signal</keyword>
<evidence type="ECO:0000256" key="2">
    <source>
        <dbReference type="ARBA" id="ARBA00023136"/>
    </source>
</evidence>
<dbReference type="Gene3D" id="2.40.160.50">
    <property type="entry name" value="membrane protein fhac: a member of the omp85/tpsb transporter family"/>
    <property type="match status" value="1"/>
</dbReference>
<name>A0ABU5VWM6_9BACT</name>
<evidence type="ECO:0000313" key="6">
    <source>
        <dbReference type="Proteomes" id="UP001302274"/>
    </source>
</evidence>
<feature type="signal peptide" evidence="3">
    <location>
        <begin position="1"/>
        <end position="20"/>
    </location>
</feature>
<reference evidence="5 6" key="1">
    <citation type="submission" date="2023-11" db="EMBL/GenBank/DDBJ databases">
        <title>A Novel Polar Bacteriovorax (B. antarcticus) Isolated from the Biocrust in Antarctica.</title>
        <authorList>
            <person name="Mun W."/>
            <person name="Choi S.Y."/>
            <person name="Mitchell R.J."/>
        </authorList>
    </citation>
    <scope>NUCLEOTIDE SEQUENCE [LARGE SCALE GENOMIC DNA]</scope>
    <source>
        <strain evidence="5 6">PP10</strain>
    </source>
</reference>
<dbReference type="EMBL" id="JAYGJQ010000002">
    <property type="protein sequence ID" value="MEA9357463.1"/>
    <property type="molecule type" value="Genomic_DNA"/>
</dbReference>
<evidence type="ECO:0000259" key="4">
    <source>
        <dbReference type="Pfam" id="PF01103"/>
    </source>
</evidence>
<dbReference type="Proteomes" id="UP001302274">
    <property type="component" value="Unassembled WGS sequence"/>
</dbReference>
<comment type="caution">
    <text evidence="5">The sequence shown here is derived from an EMBL/GenBank/DDBJ whole genome shotgun (WGS) entry which is preliminary data.</text>
</comment>
<evidence type="ECO:0000313" key="5">
    <source>
        <dbReference type="EMBL" id="MEA9357463.1"/>
    </source>
</evidence>
<keyword evidence="6" id="KW-1185">Reference proteome</keyword>
<accession>A0ABU5VWM6</accession>
<comment type="subcellular location">
    <subcellularLocation>
        <location evidence="1">Membrane</location>
    </subcellularLocation>
</comment>
<dbReference type="RefSeq" id="WP_323577477.1">
    <property type="nucleotide sequence ID" value="NZ_JAYGJQ010000002.1"/>
</dbReference>
<keyword evidence="2" id="KW-0472">Membrane</keyword>
<feature type="domain" description="Bacterial surface antigen (D15)" evidence="4">
    <location>
        <begin position="290"/>
        <end position="582"/>
    </location>
</feature>
<organism evidence="5 6">
    <name type="scientific">Bacteriovorax antarcticus</name>
    <dbReference type="NCBI Taxonomy" id="3088717"/>
    <lineage>
        <taxon>Bacteria</taxon>
        <taxon>Pseudomonadati</taxon>
        <taxon>Bdellovibrionota</taxon>
        <taxon>Bacteriovoracia</taxon>
        <taxon>Bacteriovoracales</taxon>
        <taxon>Bacteriovoracaceae</taxon>
        <taxon>Bacteriovorax</taxon>
    </lineage>
</organism>
<gene>
    <name evidence="5" type="ORF">SHI21_14645</name>
</gene>
<proteinExistence type="predicted"/>
<evidence type="ECO:0000256" key="1">
    <source>
        <dbReference type="ARBA" id="ARBA00004370"/>
    </source>
</evidence>
<dbReference type="InterPro" id="IPR000184">
    <property type="entry name" value="Bac_surfAg_D15"/>
</dbReference>
<protein>
    <submittedName>
        <fullName evidence="5">BamA/TamA family outer membrane protein</fullName>
    </submittedName>
</protein>
<evidence type="ECO:0000256" key="3">
    <source>
        <dbReference type="SAM" id="SignalP"/>
    </source>
</evidence>